<reference evidence="3" key="1">
    <citation type="submission" date="2017-08" db="EMBL/GenBank/DDBJ databases">
        <title>A dynamic microbial community with high functional redundancy inhabits the cold, oxic subseafloor aquifer.</title>
        <authorList>
            <person name="Tully B.J."/>
            <person name="Wheat C.G."/>
            <person name="Glazer B.T."/>
            <person name="Huber J.A."/>
        </authorList>
    </citation>
    <scope>NUCLEOTIDE SEQUENCE [LARGE SCALE GENOMIC DNA]</scope>
</reference>
<dbReference type="Pfam" id="PF20221">
    <property type="entry name" value="DUF6580"/>
    <property type="match status" value="1"/>
</dbReference>
<evidence type="ECO:0008006" key="4">
    <source>
        <dbReference type="Google" id="ProtNLM"/>
    </source>
</evidence>
<feature type="transmembrane region" description="Helical" evidence="1">
    <location>
        <begin position="141"/>
        <end position="163"/>
    </location>
</feature>
<dbReference type="InterPro" id="IPR046487">
    <property type="entry name" value="DUF6580"/>
</dbReference>
<dbReference type="AlphaFoldDB" id="A0A2A4WZT8"/>
<feature type="transmembrane region" description="Helical" evidence="1">
    <location>
        <begin position="100"/>
        <end position="121"/>
    </location>
</feature>
<feature type="transmembrane region" description="Helical" evidence="1">
    <location>
        <begin position="54"/>
        <end position="79"/>
    </location>
</feature>
<gene>
    <name evidence="2" type="ORF">COB20_12175</name>
</gene>
<evidence type="ECO:0000313" key="3">
    <source>
        <dbReference type="Proteomes" id="UP000218767"/>
    </source>
</evidence>
<evidence type="ECO:0000313" key="2">
    <source>
        <dbReference type="EMBL" id="PCI75754.1"/>
    </source>
</evidence>
<sequence length="176" mass="19293">MLKFLTEQKEILFLLLIVVISAVLPHPANVTPIGALGLFAGTYVRKQGFLLLPVAAALFADLTTIGVYSVLIMFFVYTGHLVSALCGRYLVRDRALSTRLPAAVIAASVGFYLVSNLGNWWVYQPHTWAGIVECYTLGLPYLARTLFGNVLYSSLFFGVFALMQQALSRIDATEPA</sequence>
<organism evidence="2 3">
    <name type="scientific">SAR86 cluster bacterium</name>
    <dbReference type="NCBI Taxonomy" id="2030880"/>
    <lineage>
        <taxon>Bacteria</taxon>
        <taxon>Pseudomonadati</taxon>
        <taxon>Pseudomonadota</taxon>
        <taxon>Gammaproteobacteria</taxon>
        <taxon>SAR86 cluster</taxon>
    </lineage>
</organism>
<dbReference type="Proteomes" id="UP000218767">
    <property type="component" value="Unassembled WGS sequence"/>
</dbReference>
<protein>
    <recommendedName>
        <fullName evidence="4">Rod shape-determining protein MreD</fullName>
    </recommendedName>
</protein>
<proteinExistence type="predicted"/>
<keyword evidence="1" id="KW-0472">Membrane</keyword>
<keyword evidence="1" id="KW-1133">Transmembrane helix</keyword>
<name>A0A2A4WZT8_9GAMM</name>
<accession>A0A2A4WZT8</accession>
<evidence type="ECO:0000256" key="1">
    <source>
        <dbReference type="SAM" id="Phobius"/>
    </source>
</evidence>
<comment type="caution">
    <text evidence="2">The sequence shown here is derived from an EMBL/GenBank/DDBJ whole genome shotgun (WGS) entry which is preliminary data.</text>
</comment>
<keyword evidence="1" id="KW-0812">Transmembrane</keyword>
<dbReference type="EMBL" id="NVUL01000068">
    <property type="protein sequence ID" value="PCI75754.1"/>
    <property type="molecule type" value="Genomic_DNA"/>
</dbReference>